<gene>
    <name evidence="3" type="ORF">C5167_047106</name>
</gene>
<protein>
    <submittedName>
        <fullName evidence="3">Uncharacterized protein</fullName>
    </submittedName>
</protein>
<evidence type="ECO:0000313" key="4">
    <source>
        <dbReference type="Proteomes" id="UP000316621"/>
    </source>
</evidence>
<evidence type="ECO:0000256" key="1">
    <source>
        <dbReference type="SAM" id="Coils"/>
    </source>
</evidence>
<sequence>MNHHPHLLQQPQQQPLLQEPPPLQQPPPLPLLHQQHQQLPLPPSRFTICKRHPEEPLTGFCASCLRERLVGLDSSISTISHPKTSTTAATFKSIFRGGPSVITDNNNKDPCASTSSSSNLPELRRCKSFSGRKAEGLSSGFEPQRKSCDVRGGIPTLYNLINKEEDTTNLGVCEEIRGNSEGIRGNREEIRANQVIEEVEIEAEEEEEEEEVLTMKDHLEQESMNKKQHSSKDLKEIAGNFWSAASVFTKKLQKWKKKQKPKKSETSTTSGLSSTNTNRHHHNKTHTELADYGRRSCDIDPRFSLDIGRISFDGPRYSLDEPRASWDGYLIGKTFPRLAPMVSVVEDVPIPVVKRSDNQIPVEDASTFDTTPGGTAQTRDYYSSSDSSQRRRKSFDQSSSDLSQRRRKSFERSNSIRKKAAAVGAEFDESKLATNSKLSPTNVEFHGAKLIGTDRDLRDSRANSLRNDDRSESQSHESVLRDSVSCSVDQKEPKKSSSRWSKAWNIWGIMSKKNPSSSKDDDDDDDEERSNHRANVVERSYSESWQELRKDTNANGESKGGINRVLRSNSSVSSRNAMNSSGAFGGGSVSGSGGAFGNVSSGSVRNVVETNGIGKKKKEEVVLERTKSARYSSSDVIDNGLLRFYLTPLRNSKRSASGNGRPKNNAQSIAKRVLGLY</sequence>
<dbReference type="EMBL" id="CM010725">
    <property type="protein sequence ID" value="RZC84322.1"/>
    <property type="molecule type" value="Genomic_DNA"/>
</dbReference>
<feature type="compositionally biased region" description="Low complexity" evidence="2">
    <location>
        <begin position="266"/>
        <end position="277"/>
    </location>
</feature>
<feature type="region of interest" description="Disordered" evidence="2">
    <location>
        <begin position="361"/>
        <end position="415"/>
    </location>
</feature>
<reference evidence="3 4" key="1">
    <citation type="journal article" date="2018" name="Science">
        <title>The opium poppy genome and morphinan production.</title>
        <authorList>
            <person name="Guo L."/>
            <person name="Winzer T."/>
            <person name="Yang X."/>
            <person name="Li Y."/>
            <person name="Ning Z."/>
            <person name="He Z."/>
            <person name="Teodor R."/>
            <person name="Lu Y."/>
            <person name="Bowser T.A."/>
            <person name="Graham I.A."/>
            <person name="Ye K."/>
        </authorList>
    </citation>
    <scope>NUCLEOTIDE SEQUENCE [LARGE SCALE GENOMIC DNA]</scope>
    <source>
        <strain evidence="4">cv. HN1</strain>
        <tissue evidence="3">Leaves</tissue>
    </source>
</reference>
<feature type="compositionally biased region" description="Basic and acidic residues" evidence="2">
    <location>
        <begin position="461"/>
        <end position="480"/>
    </location>
</feature>
<accession>A0A4Y7LHX7</accession>
<feature type="compositionally biased region" description="Low complexity" evidence="2">
    <location>
        <begin position="563"/>
        <end position="578"/>
    </location>
</feature>
<feature type="region of interest" description="Disordered" evidence="2">
    <location>
        <begin position="254"/>
        <end position="289"/>
    </location>
</feature>
<feature type="region of interest" description="Disordered" evidence="2">
    <location>
        <begin position="511"/>
        <end position="578"/>
    </location>
</feature>
<keyword evidence="4" id="KW-1185">Reference proteome</keyword>
<organism evidence="3 4">
    <name type="scientific">Papaver somniferum</name>
    <name type="common">Opium poppy</name>
    <dbReference type="NCBI Taxonomy" id="3469"/>
    <lineage>
        <taxon>Eukaryota</taxon>
        <taxon>Viridiplantae</taxon>
        <taxon>Streptophyta</taxon>
        <taxon>Embryophyta</taxon>
        <taxon>Tracheophyta</taxon>
        <taxon>Spermatophyta</taxon>
        <taxon>Magnoliopsida</taxon>
        <taxon>Ranunculales</taxon>
        <taxon>Papaveraceae</taxon>
        <taxon>Papaveroideae</taxon>
        <taxon>Papaver</taxon>
    </lineage>
</organism>
<feature type="compositionally biased region" description="Low complexity" evidence="2">
    <location>
        <begin position="7"/>
        <end position="17"/>
    </location>
</feature>
<feature type="region of interest" description="Disordered" evidence="2">
    <location>
        <begin position="1"/>
        <end position="37"/>
    </location>
</feature>
<name>A0A4Y7LHX7_PAPSO</name>
<dbReference type="OrthoDB" id="758624at2759"/>
<keyword evidence="1" id="KW-0175">Coiled coil</keyword>
<feature type="compositionally biased region" description="Pro residues" evidence="2">
    <location>
        <begin position="18"/>
        <end position="30"/>
    </location>
</feature>
<feature type="region of interest" description="Disordered" evidence="2">
    <location>
        <begin position="461"/>
        <end position="499"/>
    </location>
</feature>
<evidence type="ECO:0000256" key="2">
    <source>
        <dbReference type="SAM" id="MobiDB-lite"/>
    </source>
</evidence>
<feature type="coiled-coil region" evidence="1">
    <location>
        <begin position="187"/>
        <end position="222"/>
    </location>
</feature>
<dbReference type="PANTHER" id="PTHR31659:SF0">
    <property type="entry name" value="EMB|CAB61945.1"/>
    <property type="match status" value="1"/>
</dbReference>
<dbReference type="InterPro" id="IPR008004">
    <property type="entry name" value="OCTOPUS-like"/>
</dbReference>
<proteinExistence type="predicted"/>
<evidence type="ECO:0000313" key="3">
    <source>
        <dbReference type="EMBL" id="RZC84322.1"/>
    </source>
</evidence>
<dbReference type="Proteomes" id="UP000316621">
    <property type="component" value="Chromosome 11"/>
</dbReference>
<dbReference type="Gramene" id="RZC84322">
    <property type="protein sequence ID" value="RZC84322"/>
    <property type="gene ID" value="C5167_047106"/>
</dbReference>
<feature type="compositionally biased region" description="Polar residues" evidence="2">
    <location>
        <begin position="367"/>
        <end position="378"/>
    </location>
</feature>
<feature type="compositionally biased region" description="Basic residues" evidence="2">
    <location>
        <begin position="405"/>
        <end position="415"/>
    </location>
</feature>
<dbReference type="AlphaFoldDB" id="A0A4Y7LHX7"/>
<dbReference type="Pfam" id="PF05340">
    <property type="entry name" value="DUF740"/>
    <property type="match status" value="2"/>
</dbReference>
<dbReference type="PANTHER" id="PTHR31659">
    <property type="entry name" value="PROTEIN: UPF0503-LIKE PROTEIN, PUTATIVE (DUF740)-RELATED"/>
    <property type="match status" value="1"/>
</dbReference>